<reference evidence="2" key="3">
    <citation type="submission" date="2025-08" db="UniProtKB">
        <authorList>
            <consortium name="Ensembl"/>
        </authorList>
    </citation>
    <scope>IDENTIFICATION</scope>
</reference>
<reference evidence="2" key="4">
    <citation type="submission" date="2025-09" db="UniProtKB">
        <authorList>
            <consortium name="Ensembl"/>
        </authorList>
    </citation>
    <scope>IDENTIFICATION</scope>
</reference>
<name>F6YCZ6_CIOIN</name>
<dbReference type="Proteomes" id="UP000008144">
    <property type="component" value="Chromosome 2"/>
</dbReference>
<dbReference type="GeneID" id="100175208"/>
<reference evidence="3" key="1">
    <citation type="journal article" date="2002" name="Science">
        <title>The draft genome of Ciona intestinalis: insights into chordate and vertebrate origins.</title>
        <authorList>
            <person name="Dehal P."/>
            <person name="Satou Y."/>
            <person name="Campbell R.K."/>
            <person name="Chapman J."/>
            <person name="Degnan B."/>
            <person name="De Tomaso A."/>
            <person name="Davidson B."/>
            <person name="Di Gregorio A."/>
            <person name="Gelpke M."/>
            <person name="Goodstein D.M."/>
            <person name="Harafuji N."/>
            <person name="Hastings K.E."/>
            <person name="Ho I."/>
            <person name="Hotta K."/>
            <person name="Huang W."/>
            <person name="Kawashima T."/>
            <person name="Lemaire P."/>
            <person name="Martinez D."/>
            <person name="Meinertzhagen I.A."/>
            <person name="Necula S."/>
            <person name="Nonaka M."/>
            <person name="Putnam N."/>
            <person name="Rash S."/>
            <person name="Saiga H."/>
            <person name="Satake M."/>
            <person name="Terry A."/>
            <person name="Yamada L."/>
            <person name="Wang H.G."/>
            <person name="Awazu S."/>
            <person name="Azumi K."/>
            <person name="Boore J."/>
            <person name="Branno M."/>
            <person name="Chin-Bow S."/>
            <person name="DeSantis R."/>
            <person name="Doyle S."/>
            <person name="Francino P."/>
            <person name="Keys D.N."/>
            <person name="Haga S."/>
            <person name="Hayashi H."/>
            <person name="Hino K."/>
            <person name="Imai K.S."/>
            <person name="Inaba K."/>
            <person name="Kano S."/>
            <person name="Kobayashi K."/>
            <person name="Kobayashi M."/>
            <person name="Lee B.I."/>
            <person name="Makabe K.W."/>
            <person name="Manohar C."/>
            <person name="Matassi G."/>
            <person name="Medina M."/>
            <person name="Mochizuki Y."/>
            <person name="Mount S."/>
            <person name="Morishita T."/>
            <person name="Miura S."/>
            <person name="Nakayama A."/>
            <person name="Nishizaka S."/>
            <person name="Nomoto H."/>
            <person name="Ohta F."/>
            <person name="Oishi K."/>
            <person name="Rigoutsos I."/>
            <person name="Sano M."/>
            <person name="Sasaki A."/>
            <person name="Sasakura Y."/>
            <person name="Shoguchi E."/>
            <person name="Shin-i T."/>
            <person name="Spagnuolo A."/>
            <person name="Stainier D."/>
            <person name="Suzuki M.M."/>
            <person name="Tassy O."/>
            <person name="Takatori N."/>
            <person name="Tokuoka M."/>
            <person name="Yagi K."/>
            <person name="Yoshizaki F."/>
            <person name="Wada S."/>
            <person name="Zhang C."/>
            <person name="Hyatt P.D."/>
            <person name="Larimer F."/>
            <person name="Detter C."/>
            <person name="Doggett N."/>
            <person name="Glavina T."/>
            <person name="Hawkins T."/>
            <person name="Richardson P."/>
            <person name="Lucas S."/>
            <person name="Kohara Y."/>
            <person name="Levine M."/>
            <person name="Satoh N."/>
            <person name="Rokhsar D.S."/>
        </authorList>
    </citation>
    <scope>NUCLEOTIDE SEQUENCE [LARGE SCALE GENOMIC DNA]</scope>
</reference>
<dbReference type="OMA" id="VNNEVIM"/>
<proteinExistence type="predicted"/>
<dbReference type="Ensembl" id="ENSCINT00000017417.2">
    <property type="protein sequence ID" value="ENSCINP00000017417.2"/>
    <property type="gene ID" value="ENSCING00000008542.2"/>
</dbReference>
<keyword evidence="1" id="KW-0472">Membrane</keyword>
<keyword evidence="1" id="KW-0812">Transmembrane</keyword>
<dbReference type="InParanoid" id="F6YCZ6"/>
<keyword evidence="1" id="KW-1133">Transmembrane helix</keyword>
<dbReference type="HOGENOM" id="CLU_1170325_0_0_1"/>
<dbReference type="EMBL" id="EAAA01001463">
    <property type="status" value="NOT_ANNOTATED_CDS"/>
    <property type="molecule type" value="Genomic_DNA"/>
</dbReference>
<sequence length="237" mass="26431">MFKCTEEDPYCSLTATELVAGSLVRIFSADFENFGDDVLVLCVFIGICILSWCLTYFVVGFCKRPRLATPARGQSQYRNRPPTRRGNQLDHPEVQFEEADNGQPVDPQNQPAVVDYRATGDGWEPEGEFDPDYDVNNEVIMMMIQDDDDVLEEMSEEGSNSDDEDVLRRIIMADTDEEARSYAINGVDDVTENAVANGVDDVMENSTANGVNDVMDNMVPNNISNENVDEVDDLADT</sequence>
<evidence type="ECO:0000313" key="2">
    <source>
        <dbReference type="Ensembl" id="ENSCINP00000017417.2"/>
    </source>
</evidence>
<gene>
    <name evidence="2" type="primary">LOC100175208</name>
</gene>
<evidence type="ECO:0000313" key="3">
    <source>
        <dbReference type="Proteomes" id="UP000008144"/>
    </source>
</evidence>
<dbReference type="GeneTree" id="ENSGT00390000016350"/>
<dbReference type="RefSeq" id="XP_002128258.1">
    <property type="nucleotide sequence ID" value="XM_002128222.4"/>
</dbReference>
<feature type="transmembrane region" description="Helical" evidence="1">
    <location>
        <begin position="38"/>
        <end position="62"/>
    </location>
</feature>
<accession>F6YCZ6</accession>
<protein>
    <submittedName>
        <fullName evidence="2">Uncharacterized LOC100175208</fullName>
    </submittedName>
</protein>
<evidence type="ECO:0000256" key="1">
    <source>
        <dbReference type="SAM" id="Phobius"/>
    </source>
</evidence>
<dbReference type="KEGG" id="cin:100175208"/>
<accession>A0A1W2WBV8</accession>
<dbReference type="AlphaFoldDB" id="F6YCZ6"/>
<keyword evidence="3" id="KW-1185">Reference proteome</keyword>
<reference evidence="2" key="2">
    <citation type="journal article" date="2008" name="Genome Biol.">
        <title>Improved genome assembly and evidence-based global gene model set for the chordate Ciona intestinalis: new insight into intron and operon populations.</title>
        <authorList>
            <person name="Satou Y."/>
            <person name="Mineta K."/>
            <person name="Ogasawara M."/>
            <person name="Sasakura Y."/>
            <person name="Shoguchi E."/>
            <person name="Ueno K."/>
            <person name="Yamada L."/>
            <person name="Matsumoto J."/>
            <person name="Wasserscheid J."/>
            <person name="Dewar K."/>
            <person name="Wiley G.B."/>
            <person name="Macmil S.L."/>
            <person name="Roe B.A."/>
            <person name="Zeller R.W."/>
            <person name="Hastings K.E."/>
            <person name="Lemaire P."/>
            <person name="Lindquist E."/>
            <person name="Endo T."/>
            <person name="Hotta K."/>
            <person name="Inaba K."/>
        </authorList>
    </citation>
    <scope>NUCLEOTIDE SEQUENCE [LARGE SCALE GENOMIC DNA]</scope>
    <source>
        <strain evidence="2">wild type</strain>
    </source>
</reference>
<organism evidence="2 3">
    <name type="scientific">Ciona intestinalis</name>
    <name type="common">Transparent sea squirt</name>
    <name type="synonym">Ascidia intestinalis</name>
    <dbReference type="NCBI Taxonomy" id="7719"/>
    <lineage>
        <taxon>Eukaryota</taxon>
        <taxon>Metazoa</taxon>
        <taxon>Chordata</taxon>
        <taxon>Tunicata</taxon>
        <taxon>Ascidiacea</taxon>
        <taxon>Phlebobranchia</taxon>
        <taxon>Cionidae</taxon>
        <taxon>Ciona</taxon>
    </lineage>
</organism>